<dbReference type="AlphaFoldDB" id="A0A4P9W427"/>
<dbReference type="GO" id="GO:0005634">
    <property type="term" value="C:nucleus"/>
    <property type="evidence" value="ECO:0007669"/>
    <property type="project" value="TreeGrafter"/>
</dbReference>
<dbReference type="GO" id="GO:0004674">
    <property type="term" value="F:protein serine/threonine kinase activity"/>
    <property type="evidence" value="ECO:0007669"/>
    <property type="project" value="UniProtKB-KW"/>
</dbReference>
<proteinExistence type="inferred from homology"/>
<gene>
    <name evidence="10" type="ORF">BDK51DRAFT_25335</name>
</gene>
<keyword evidence="3 6" id="KW-0547">Nucleotide-binding</keyword>
<dbReference type="GO" id="GO:0000776">
    <property type="term" value="C:kinetochore"/>
    <property type="evidence" value="ECO:0007669"/>
    <property type="project" value="TreeGrafter"/>
</dbReference>
<dbReference type="PROSITE" id="PS50011">
    <property type="entry name" value="PROTEIN_KINASE_DOM"/>
    <property type="match status" value="1"/>
</dbReference>
<evidence type="ECO:0000313" key="10">
    <source>
        <dbReference type="EMBL" id="RKO85410.1"/>
    </source>
</evidence>
<protein>
    <submittedName>
        <fullName evidence="10">Kinase-like domain-containing protein</fullName>
    </submittedName>
</protein>
<keyword evidence="11" id="KW-1185">Reference proteome</keyword>
<dbReference type="Pfam" id="PF00069">
    <property type="entry name" value="Pkinase"/>
    <property type="match status" value="1"/>
</dbReference>
<dbReference type="InterPro" id="IPR017441">
    <property type="entry name" value="Protein_kinase_ATP_BS"/>
</dbReference>
<dbReference type="InterPro" id="IPR000719">
    <property type="entry name" value="Prot_kinase_dom"/>
</dbReference>
<dbReference type="GO" id="GO:0005816">
    <property type="term" value="C:spindle pole body"/>
    <property type="evidence" value="ECO:0007669"/>
    <property type="project" value="TreeGrafter"/>
</dbReference>
<dbReference type="OrthoDB" id="408964at2759"/>
<evidence type="ECO:0000256" key="2">
    <source>
        <dbReference type="ARBA" id="ARBA00022679"/>
    </source>
</evidence>
<keyword evidence="5 6" id="KW-0067">ATP-binding</keyword>
<evidence type="ECO:0000256" key="5">
    <source>
        <dbReference type="ARBA" id="ARBA00022840"/>
    </source>
</evidence>
<feature type="region of interest" description="Disordered" evidence="8">
    <location>
        <begin position="1"/>
        <end position="54"/>
    </location>
</feature>
<dbReference type="PANTHER" id="PTHR24345:SF0">
    <property type="entry name" value="CELL CYCLE SERINE_THREONINE-PROTEIN KINASE CDC5_MSD2"/>
    <property type="match status" value="1"/>
</dbReference>
<evidence type="ECO:0000256" key="1">
    <source>
        <dbReference type="ARBA" id="ARBA00022527"/>
    </source>
</evidence>
<name>A0A4P9W427_9FUNG</name>
<evidence type="ECO:0000256" key="3">
    <source>
        <dbReference type="ARBA" id="ARBA00022741"/>
    </source>
</evidence>
<dbReference type="GO" id="GO:0005737">
    <property type="term" value="C:cytoplasm"/>
    <property type="evidence" value="ECO:0007669"/>
    <property type="project" value="TreeGrafter"/>
</dbReference>
<evidence type="ECO:0000256" key="6">
    <source>
        <dbReference type="PROSITE-ProRule" id="PRU10141"/>
    </source>
</evidence>
<dbReference type="InterPro" id="IPR008271">
    <property type="entry name" value="Ser/Thr_kinase_AS"/>
</dbReference>
<dbReference type="EMBL" id="KZ999104">
    <property type="protein sequence ID" value="RKO85410.1"/>
    <property type="molecule type" value="Genomic_DNA"/>
</dbReference>
<dbReference type="GO" id="GO:0007052">
    <property type="term" value="P:mitotic spindle organization"/>
    <property type="evidence" value="ECO:0007669"/>
    <property type="project" value="TreeGrafter"/>
</dbReference>
<dbReference type="SUPFAM" id="SSF56112">
    <property type="entry name" value="Protein kinase-like (PK-like)"/>
    <property type="match status" value="1"/>
</dbReference>
<evidence type="ECO:0000256" key="8">
    <source>
        <dbReference type="SAM" id="MobiDB-lite"/>
    </source>
</evidence>
<feature type="compositionally biased region" description="Basic and acidic residues" evidence="8">
    <location>
        <begin position="1"/>
        <end position="29"/>
    </location>
</feature>
<sequence>MNRRERGALPRELVGRERPREDADRDRQKLPTPPQGEERRAAAGPASRDCPPPPLVILDEKAGAKYSRGDLLGEGGFARCYEVTNAVGVRSAVKLIAEIRIHQMMEHDHIVRFDHVFEDTENVYMILEICENRTLVDMLKKRKRLTEPEVRYIMWQLLDAVRYMHRLGIIHRDVKLGNLFLTKDMRLKLGDFGLATMLKHDGERKKTICGTPNYIAPEVLFDRANGHSFEVDIWSLGVVMYTLLIGRPPFQTKDVNAIYKKIRDNSYEFPPQIPTSENARS</sequence>
<dbReference type="InterPro" id="IPR011009">
    <property type="entry name" value="Kinase-like_dom_sf"/>
</dbReference>
<dbReference type="PROSITE" id="PS00107">
    <property type="entry name" value="PROTEIN_KINASE_ATP"/>
    <property type="match status" value="1"/>
</dbReference>
<dbReference type="Proteomes" id="UP000269721">
    <property type="component" value="Unassembled WGS sequence"/>
</dbReference>
<evidence type="ECO:0000256" key="7">
    <source>
        <dbReference type="RuleBase" id="RU000304"/>
    </source>
</evidence>
<feature type="domain" description="Protein kinase" evidence="9">
    <location>
        <begin position="66"/>
        <end position="281"/>
    </location>
</feature>
<reference evidence="11" key="1">
    <citation type="journal article" date="2018" name="Nat. Microbiol.">
        <title>Leveraging single-cell genomics to expand the fungal tree of life.</title>
        <authorList>
            <person name="Ahrendt S.R."/>
            <person name="Quandt C.A."/>
            <person name="Ciobanu D."/>
            <person name="Clum A."/>
            <person name="Salamov A."/>
            <person name="Andreopoulos B."/>
            <person name="Cheng J.F."/>
            <person name="Woyke T."/>
            <person name="Pelin A."/>
            <person name="Henrissat B."/>
            <person name="Reynolds N.K."/>
            <person name="Benny G.L."/>
            <person name="Smith M.E."/>
            <person name="James T.Y."/>
            <person name="Grigoriev I.V."/>
        </authorList>
    </citation>
    <scope>NUCLEOTIDE SEQUENCE [LARGE SCALE GENOMIC DNA]</scope>
</reference>
<dbReference type="SMART" id="SM00220">
    <property type="entry name" value="S_TKc"/>
    <property type="match status" value="1"/>
</dbReference>
<feature type="binding site" evidence="6">
    <location>
        <position position="94"/>
    </location>
    <ligand>
        <name>ATP</name>
        <dbReference type="ChEBI" id="CHEBI:30616"/>
    </ligand>
</feature>
<dbReference type="PANTHER" id="PTHR24345">
    <property type="entry name" value="SERINE/THREONINE-PROTEIN KINASE PLK"/>
    <property type="match status" value="1"/>
</dbReference>
<keyword evidence="4 10" id="KW-0418">Kinase</keyword>
<feature type="non-terminal residue" evidence="10">
    <location>
        <position position="281"/>
    </location>
</feature>
<organism evidence="10 11">
    <name type="scientific">Blyttiomyces helicus</name>
    <dbReference type="NCBI Taxonomy" id="388810"/>
    <lineage>
        <taxon>Eukaryota</taxon>
        <taxon>Fungi</taxon>
        <taxon>Fungi incertae sedis</taxon>
        <taxon>Chytridiomycota</taxon>
        <taxon>Chytridiomycota incertae sedis</taxon>
        <taxon>Chytridiomycetes</taxon>
        <taxon>Chytridiomycetes incertae sedis</taxon>
        <taxon>Blyttiomyces</taxon>
    </lineage>
</organism>
<evidence type="ECO:0000256" key="4">
    <source>
        <dbReference type="ARBA" id="ARBA00022777"/>
    </source>
</evidence>
<keyword evidence="2" id="KW-0808">Transferase</keyword>
<keyword evidence="1 7" id="KW-0723">Serine/threonine-protein kinase</keyword>
<dbReference type="Gene3D" id="1.10.510.10">
    <property type="entry name" value="Transferase(Phosphotransferase) domain 1"/>
    <property type="match status" value="1"/>
</dbReference>
<dbReference type="GO" id="GO:0005524">
    <property type="term" value="F:ATP binding"/>
    <property type="evidence" value="ECO:0007669"/>
    <property type="project" value="UniProtKB-UniRule"/>
</dbReference>
<dbReference type="PROSITE" id="PS00108">
    <property type="entry name" value="PROTEIN_KINASE_ST"/>
    <property type="match status" value="1"/>
</dbReference>
<evidence type="ECO:0000259" key="9">
    <source>
        <dbReference type="PROSITE" id="PS50011"/>
    </source>
</evidence>
<evidence type="ECO:0000313" key="11">
    <source>
        <dbReference type="Proteomes" id="UP000269721"/>
    </source>
</evidence>
<dbReference type="FunFam" id="1.10.510.10:FF:000571">
    <property type="entry name" value="Maternal embryonic leucine zipper kinase"/>
    <property type="match status" value="1"/>
</dbReference>
<dbReference type="GO" id="GO:0000922">
    <property type="term" value="C:spindle pole"/>
    <property type="evidence" value="ECO:0007669"/>
    <property type="project" value="TreeGrafter"/>
</dbReference>
<accession>A0A4P9W427</accession>
<comment type="similarity">
    <text evidence="7">Belongs to the protein kinase superfamily.</text>
</comment>